<keyword evidence="4 6" id="KW-0539">Nucleus</keyword>
<dbReference type="InterPro" id="IPR053793">
    <property type="entry name" value="PB1-like"/>
</dbReference>
<dbReference type="EMBL" id="JAMYWD010000008">
    <property type="protein sequence ID" value="KAJ4962789.1"/>
    <property type="molecule type" value="Genomic_DNA"/>
</dbReference>
<dbReference type="Pfam" id="PF02309">
    <property type="entry name" value="AUX_IAA"/>
    <property type="match status" value="1"/>
</dbReference>
<evidence type="ECO:0000256" key="6">
    <source>
        <dbReference type="RuleBase" id="RU004549"/>
    </source>
</evidence>
<dbReference type="PANTHER" id="PTHR31384">
    <property type="entry name" value="AUXIN RESPONSE FACTOR 4-RELATED"/>
    <property type="match status" value="1"/>
</dbReference>
<evidence type="ECO:0000256" key="2">
    <source>
        <dbReference type="ARBA" id="ARBA00023015"/>
    </source>
</evidence>
<proteinExistence type="inferred from homology"/>
<keyword evidence="2 6" id="KW-0805">Transcription regulation</keyword>
<comment type="similarity">
    <text evidence="6">Belongs to the Aux/IAA family.</text>
</comment>
<dbReference type="GO" id="GO:0009734">
    <property type="term" value="P:auxin-activated signaling pathway"/>
    <property type="evidence" value="ECO:0007669"/>
    <property type="project" value="UniProtKB-UniRule"/>
</dbReference>
<dbReference type="PROSITE" id="PS51745">
    <property type="entry name" value="PB1"/>
    <property type="match status" value="1"/>
</dbReference>
<dbReference type="Gene3D" id="3.10.20.90">
    <property type="entry name" value="Phosphatidylinositol 3-kinase Catalytic Subunit, Chain A, domain 1"/>
    <property type="match status" value="1"/>
</dbReference>
<dbReference type="InterPro" id="IPR044835">
    <property type="entry name" value="ARF_plant"/>
</dbReference>
<keyword evidence="3 6" id="KW-0804">Transcription</keyword>
<dbReference type="GO" id="GO:0005634">
    <property type="term" value="C:nucleus"/>
    <property type="evidence" value="ECO:0007669"/>
    <property type="project" value="UniProtKB-SubCell"/>
</dbReference>
<keyword evidence="9" id="KW-1185">Reference proteome</keyword>
<dbReference type="AlphaFoldDB" id="A0A9Q0HBJ7"/>
<comment type="caution">
    <text evidence="8">The sequence shown here is derived from an EMBL/GenBank/DDBJ whole genome shotgun (WGS) entry which is preliminary data.</text>
</comment>
<gene>
    <name evidence="8" type="ORF">NE237_022728</name>
</gene>
<comment type="function">
    <text evidence="6">Aux/IAA proteins are short-lived transcriptional factors that function as repressors of early auxin response genes at low auxin concentrations.</text>
</comment>
<dbReference type="PANTHER" id="PTHR31384:SF96">
    <property type="entry name" value="AUXIN RESPONSE FACTOR 1"/>
    <property type="match status" value="1"/>
</dbReference>
<dbReference type="GO" id="GO:0003677">
    <property type="term" value="F:DNA binding"/>
    <property type="evidence" value="ECO:0007669"/>
    <property type="project" value="InterPro"/>
</dbReference>
<organism evidence="8 9">
    <name type="scientific">Protea cynaroides</name>
    <dbReference type="NCBI Taxonomy" id="273540"/>
    <lineage>
        <taxon>Eukaryota</taxon>
        <taxon>Viridiplantae</taxon>
        <taxon>Streptophyta</taxon>
        <taxon>Embryophyta</taxon>
        <taxon>Tracheophyta</taxon>
        <taxon>Spermatophyta</taxon>
        <taxon>Magnoliopsida</taxon>
        <taxon>Proteales</taxon>
        <taxon>Proteaceae</taxon>
        <taxon>Protea</taxon>
    </lineage>
</organism>
<comment type="subunit">
    <text evidence="6">Homodimers and heterodimers.</text>
</comment>
<dbReference type="OrthoDB" id="1934346at2759"/>
<evidence type="ECO:0000259" key="7">
    <source>
        <dbReference type="PROSITE" id="PS51745"/>
    </source>
</evidence>
<dbReference type="SUPFAM" id="SSF54277">
    <property type="entry name" value="CAD &amp; PB1 domains"/>
    <property type="match status" value="1"/>
</dbReference>
<comment type="subcellular location">
    <subcellularLocation>
        <location evidence="1 6">Nucleus</location>
    </subcellularLocation>
</comment>
<sequence>MRHSTTVSKSESVSFDFGGEGGKGTDSLGRLLFFSSWRRQSPSFHDLVVIIKSWITKVHKQGMVVGRPVDLTRFECYEELERKLEEMFSINGELSRPTKIWQVVYTDDEDDMMMVGDDPWQLRSSFTGQMR</sequence>
<accession>A0A9Q0HBJ7</accession>
<evidence type="ECO:0000313" key="8">
    <source>
        <dbReference type="EMBL" id="KAJ4962789.1"/>
    </source>
</evidence>
<feature type="domain" description="PB1" evidence="7">
    <location>
        <begin position="53"/>
        <end position="131"/>
    </location>
</feature>
<evidence type="ECO:0000313" key="9">
    <source>
        <dbReference type="Proteomes" id="UP001141806"/>
    </source>
</evidence>
<name>A0A9Q0HBJ7_9MAGN</name>
<keyword evidence="6" id="KW-0678">Repressor</keyword>
<dbReference type="GO" id="GO:0006355">
    <property type="term" value="P:regulation of DNA-templated transcription"/>
    <property type="evidence" value="ECO:0007669"/>
    <property type="project" value="InterPro"/>
</dbReference>
<dbReference type="Proteomes" id="UP001141806">
    <property type="component" value="Unassembled WGS sequence"/>
</dbReference>
<reference evidence="8" key="1">
    <citation type="journal article" date="2023" name="Plant J.">
        <title>The genome of the king protea, Protea cynaroides.</title>
        <authorList>
            <person name="Chang J."/>
            <person name="Duong T.A."/>
            <person name="Schoeman C."/>
            <person name="Ma X."/>
            <person name="Roodt D."/>
            <person name="Barker N."/>
            <person name="Li Z."/>
            <person name="Van de Peer Y."/>
            <person name="Mizrachi E."/>
        </authorList>
    </citation>
    <scope>NUCLEOTIDE SEQUENCE</scope>
    <source>
        <tissue evidence="8">Young leaves</tissue>
    </source>
</reference>
<keyword evidence="5 6" id="KW-0927">Auxin signaling pathway</keyword>
<evidence type="ECO:0000256" key="3">
    <source>
        <dbReference type="ARBA" id="ARBA00023163"/>
    </source>
</evidence>
<evidence type="ECO:0000256" key="1">
    <source>
        <dbReference type="ARBA" id="ARBA00004123"/>
    </source>
</evidence>
<protein>
    <recommendedName>
        <fullName evidence="6">Auxin-responsive protein</fullName>
    </recommendedName>
</protein>
<evidence type="ECO:0000256" key="5">
    <source>
        <dbReference type="ARBA" id="ARBA00023294"/>
    </source>
</evidence>
<dbReference type="InterPro" id="IPR033389">
    <property type="entry name" value="AUX/IAA_dom"/>
</dbReference>
<evidence type="ECO:0000256" key="4">
    <source>
        <dbReference type="ARBA" id="ARBA00023242"/>
    </source>
</evidence>